<protein>
    <recommendedName>
        <fullName evidence="3">Acylphosphatase</fullName>
        <ecNumber evidence="2">3.6.1.7</ecNumber>
    </recommendedName>
    <alternativeName>
        <fullName evidence="4">Acylphosphate phosphohydrolase</fullName>
    </alternativeName>
</protein>
<evidence type="ECO:0000313" key="9">
    <source>
        <dbReference type="EMBL" id="OCL27337.1"/>
    </source>
</evidence>
<dbReference type="PANTHER" id="PTHR47268">
    <property type="entry name" value="ACYLPHOSPHATASE"/>
    <property type="match status" value="1"/>
</dbReference>
<comment type="similarity">
    <text evidence="1 7">Belongs to the acylphosphatase family.</text>
</comment>
<dbReference type="EC" id="3.6.1.7" evidence="2"/>
<dbReference type="InterPro" id="IPR020456">
    <property type="entry name" value="Acylphosphatase"/>
</dbReference>
<evidence type="ECO:0000259" key="8">
    <source>
        <dbReference type="PROSITE" id="PS51160"/>
    </source>
</evidence>
<evidence type="ECO:0000256" key="7">
    <source>
        <dbReference type="RuleBase" id="RU004168"/>
    </source>
</evidence>
<accession>A0A1C0AAM1</accession>
<name>A0A1C0AAM1_9FIRM</name>
<evidence type="ECO:0000256" key="4">
    <source>
        <dbReference type="ARBA" id="ARBA00032904"/>
    </source>
</evidence>
<evidence type="ECO:0000256" key="6">
    <source>
        <dbReference type="PROSITE-ProRule" id="PRU00520"/>
    </source>
</evidence>
<gene>
    <name evidence="9" type="ORF">U472_07715</name>
</gene>
<dbReference type="AlphaFoldDB" id="A0A1C0AAM1"/>
<evidence type="ECO:0000256" key="1">
    <source>
        <dbReference type="ARBA" id="ARBA00005614"/>
    </source>
</evidence>
<dbReference type="PROSITE" id="PS51160">
    <property type="entry name" value="ACYLPHOSPHATASE_3"/>
    <property type="match status" value="1"/>
</dbReference>
<evidence type="ECO:0000313" key="10">
    <source>
        <dbReference type="Proteomes" id="UP000093514"/>
    </source>
</evidence>
<dbReference type="InterPro" id="IPR036046">
    <property type="entry name" value="Acylphosphatase-like_dom_sf"/>
</dbReference>
<dbReference type="Proteomes" id="UP000093514">
    <property type="component" value="Unassembled WGS sequence"/>
</dbReference>
<proteinExistence type="inferred from homology"/>
<dbReference type="InterPro" id="IPR001792">
    <property type="entry name" value="Acylphosphatase-like_dom"/>
</dbReference>
<sequence length="95" mass="10597">MPNSDLKAIKVIVKGRIQGVGYRANTHKKATQLGITGYIRSVQGREIELVAEGTEEALEELIEFLEEGPSGAEIEECKVKWIAASNEFIRFSIKY</sequence>
<dbReference type="PANTHER" id="PTHR47268:SF4">
    <property type="entry name" value="ACYLPHOSPHATASE"/>
    <property type="match status" value="1"/>
</dbReference>
<dbReference type="RefSeq" id="WP_068717115.1">
    <property type="nucleotide sequence ID" value="NZ_LWDV01000008.1"/>
</dbReference>
<dbReference type="EMBL" id="LWDV01000008">
    <property type="protein sequence ID" value="OCL27337.1"/>
    <property type="molecule type" value="Genomic_DNA"/>
</dbReference>
<dbReference type="GO" id="GO:0003998">
    <property type="term" value="F:acylphosphatase activity"/>
    <property type="evidence" value="ECO:0007669"/>
    <property type="project" value="UniProtKB-EC"/>
</dbReference>
<evidence type="ECO:0000256" key="3">
    <source>
        <dbReference type="ARBA" id="ARBA00015991"/>
    </source>
</evidence>
<feature type="domain" description="Acylphosphatase-like" evidence="8">
    <location>
        <begin position="8"/>
        <end position="95"/>
    </location>
</feature>
<reference evidence="10" key="1">
    <citation type="submission" date="2016-07" db="EMBL/GenBank/DDBJ databases">
        <authorList>
            <person name="Florea S."/>
            <person name="Webb J.S."/>
            <person name="Jaromczyk J."/>
            <person name="Schardl C.L."/>
        </authorList>
    </citation>
    <scope>NUCLEOTIDE SEQUENCE [LARGE SCALE GENOMIC DNA]</scope>
    <source>
        <strain evidence="10">Z6</strain>
    </source>
</reference>
<comment type="caution">
    <text evidence="6">Lacks conserved residue(s) required for the propagation of feature annotation.</text>
</comment>
<dbReference type="OrthoDB" id="9808093at2"/>
<reference evidence="9 10" key="2">
    <citation type="submission" date="2016-08" db="EMBL/GenBank/DDBJ databases">
        <title>Orenia metallireducens sp. nov. strain Z6, a Novel Metal-reducing Firmicute from the Deep Subsurface.</title>
        <authorList>
            <person name="Maxim B.I."/>
            <person name="Kenneth K."/>
            <person name="Flynn T.M."/>
            <person name="Oloughlin E.J."/>
            <person name="Locke R.A."/>
            <person name="Weber J.R."/>
            <person name="Egan S.M."/>
            <person name="Mackie R.I."/>
            <person name="Cann I.K."/>
        </authorList>
    </citation>
    <scope>NUCLEOTIDE SEQUENCE [LARGE SCALE GENOMIC DNA]</scope>
    <source>
        <strain evidence="9 10">Z6</strain>
    </source>
</reference>
<evidence type="ECO:0000256" key="5">
    <source>
        <dbReference type="ARBA" id="ARBA00047645"/>
    </source>
</evidence>
<keyword evidence="10" id="KW-1185">Reference proteome</keyword>
<comment type="caution">
    <text evidence="9">The sequence shown here is derived from an EMBL/GenBank/DDBJ whole genome shotgun (WGS) entry which is preliminary data.</text>
</comment>
<dbReference type="Gene3D" id="3.30.70.100">
    <property type="match status" value="1"/>
</dbReference>
<organism evidence="9 10">
    <name type="scientific">Orenia metallireducens</name>
    <dbReference type="NCBI Taxonomy" id="1413210"/>
    <lineage>
        <taxon>Bacteria</taxon>
        <taxon>Bacillati</taxon>
        <taxon>Bacillota</taxon>
        <taxon>Clostridia</taxon>
        <taxon>Halanaerobiales</taxon>
        <taxon>Halobacteroidaceae</taxon>
        <taxon>Orenia</taxon>
    </lineage>
</organism>
<dbReference type="Pfam" id="PF00708">
    <property type="entry name" value="Acylphosphatase"/>
    <property type="match status" value="1"/>
</dbReference>
<dbReference type="SUPFAM" id="SSF54975">
    <property type="entry name" value="Acylphosphatase/BLUF domain-like"/>
    <property type="match status" value="1"/>
</dbReference>
<comment type="catalytic activity">
    <reaction evidence="5">
        <text>an acyl phosphate + H2O = a carboxylate + phosphate + H(+)</text>
        <dbReference type="Rhea" id="RHEA:14965"/>
        <dbReference type="ChEBI" id="CHEBI:15377"/>
        <dbReference type="ChEBI" id="CHEBI:15378"/>
        <dbReference type="ChEBI" id="CHEBI:29067"/>
        <dbReference type="ChEBI" id="CHEBI:43474"/>
        <dbReference type="ChEBI" id="CHEBI:59918"/>
        <dbReference type="EC" id="3.6.1.7"/>
    </reaction>
</comment>
<evidence type="ECO:0000256" key="2">
    <source>
        <dbReference type="ARBA" id="ARBA00012150"/>
    </source>
</evidence>